<dbReference type="EMBL" id="CAXDID020000341">
    <property type="protein sequence ID" value="CAL6079532.1"/>
    <property type="molecule type" value="Genomic_DNA"/>
</dbReference>
<sequence length="630" mass="74040">MAQVLDWKLDTPSILIDNVDQIYSDIQSLKLKFHQYHSTMRRTHFAQLNDLKHVSKSKVDHSYFDTFMQDCKKYHESLIIDQQEFQLMTDQNIFKVNEQAESVSMLLKAAPQIKQQLADITTNYLYPAVTCQIQTLKQLGSHQDQAKQISLSLYRMIKDFNNDIQDNQKCVTRCESEFHSILSQVQKLESRFQQQEPELRKIAVQIWESIANQNIQDLEKMKTGVIDELRAESNNQLSELLHESDLQQKLDITRLLESVDKFILDLNLFSTYQSEEINHMRERIGRKLIEFDLEIQNMMFTHTERINNFVAESLNEISHTFAPNNQLNQIGNQITSLQTSWTNDIQNFKKVFIEGKLKSQQETIQQKFELNYKEDAANVLQFVQKLLNELKSKQSKFTIEYNQKHHQKLQDLKENEIQMRETHKQCTDTTNQRIVAFNSLATRLTAETDKLIKTINNKMDAYEFQQKINQKLNKNDVDIAFSVKSREQYQYSQFVDTSRMDGWRLGSEPLNRQSQQVQTSFNKTRTNALLNSFAQLPNHSNTTNQDLSEFGVNGKYISAELVKNDPLLLKVDETLNRIAFGHTIKQWKVEPKVVNRSKSAKRAFQDKRKWRIDGKMDIDEYISEFQKEME</sequence>
<keyword evidence="3" id="KW-1185">Reference proteome</keyword>
<reference evidence="1" key="1">
    <citation type="submission" date="2023-06" db="EMBL/GenBank/DDBJ databases">
        <authorList>
            <person name="Kurt Z."/>
        </authorList>
    </citation>
    <scope>NUCLEOTIDE SEQUENCE</scope>
</reference>
<evidence type="ECO:0000313" key="1">
    <source>
        <dbReference type="EMBL" id="CAI9953860.1"/>
    </source>
</evidence>
<comment type="caution">
    <text evidence="1">The sequence shown here is derived from an EMBL/GenBank/DDBJ whole genome shotgun (WGS) entry which is preliminary data.</text>
</comment>
<reference evidence="2 3" key="2">
    <citation type="submission" date="2024-07" db="EMBL/GenBank/DDBJ databases">
        <authorList>
            <person name="Akdeniz Z."/>
        </authorList>
    </citation>
    <scope>NUCLEOTIDE SEQUENCE [LARGE SCALE GENOMIC DNA]</scope>
</reference>
<dbReference type="Proteomes" id="UP001642409">
    <property type="component" value="Unassembled WGS sequence"/>
</dbReference>
<name>A0AA86UDH7_9EUKA</name>
<accession>A0AA86UDH7</accession>
<organism evidence="1">
    <name type="scientific">Hexamita inflata</name>
    <dbReference type="NCBI Taxonomy" id="28002"/>
    <lineage>
        <taxon>Eukaryota</taxon>
        <taxon>Metamonada</taxon>
        <taxon>Diplomonadida</taxon>
        <taxon>Hexamitidae</taxon>
        <taxon>Hexamitinae</taxon>
        <taxon>Hexamita</taxon>
    </lineage>
</organism>
<proteinExistence type="predicted"/>
<evidence type="ECO:0000313" key="2">
    <source>
        <dbReference type="EMBL" id="CAL6079532.1"/>
    </source>
</evidence>
<dbReference type="AlphaFoldDB" id="A0AA86UDH7"/>
<evidence type="ECO:0000313" key="3">
    <source>
        <dbReference type="Proteomes" id="UP001642409"/>
    </source>
</evidence>
<dbReference type="EMBL" id="CATOUU010000842">
    <property type="protein sequence ID" value="CAI9953860.1"/>
    <property type="molecule type" value="Genomic_DNA"/>
</dbReference>
<protein>
    <submittedName>
        <fullName evidence="1">Uncharacterized protein</fullName>
    </submittedName>
</protein>
<gene>
    <name evidence="1" type="ORF">HINF_LOCUS41505</name>
    <name evidence="2" type="ORF">HINF_LOCUS59429</name>
</gene>